<dbReference type="EMBL" id="CP066308">
    <property type="protein sequence ID" value="QQE72912.1"/>
    <property type="molecule type" value="Genomic_DNA"/>
</dbReference>
<evidence type="ECO:0000313" key="6">
    <source>
        <dbReference type="Proteomes" id="UP000677234"/>
    </source>
</evidence>
<dbReference type="Pfam" id="PF11085">
    <property type="entry name" value="YqhR"/>
    <property type="match status" value="1"/>
</dbReference>
<dbReference type="RefSeq" id="WP_198826544.1">
    <property type="nucleotide sequence ID" value="NZ_CP066308.1"/>
</dbReference>
<evidence type="ECO:0000313" key="4">
    <source>
        <dbReference type="EMBL" id="QUO39990.1"/>
    </source>
</evidence>
<reference evidence="3 5" key="1">
    <citation type="submission" date="2020-12" db="EMBL/GenBank/DDBJ databases">
        <title>strain FJAT-54423T represents a novel species of the genus Brevibacillus.</title>
        <authorList>
            <person name="Tang R."/>
        </authorList>
    </citation>
    <scope>NUCLEOTIDE SEQUENCE [LARGE SCALE GENOMIC DNA]</scope>
    <source>
        <strain evidence="3 5">FJAT-54423</strain>
    </source>
</reference>
<keyword evidence="2" id="KW-0812">Transmembrane</keyword>
<feature type="transmembrane region" description="Helical" evidence="2">
    <location>
        <begin position="111"/>
        <end position="132"/>
    </location>
</feature>
<proteinExistence type="predicted"/>
<keyword evidence="2" id="KW-1133">Transmembrane helix</keyword>
<evidence type="ECO:0000256" key="2">
    <source>
        <dbReference type="SAM" id="Phobius"/>
    </source>
</evidence>
<name>A0A7T5EI18_9BACL</name>
<accession>A0A7T5EI18</accession>
<evidence type="ECO:0000313" key="3">
    <source>
        <dbReference type="EMBL" id="QQE72912.1"/>
    </source>
</evidence>
<evidence type="ECO:0000313" key="5">
    <source>
        <dbReference type="Proteomes" id="UP000595847"/>
    </source>
</evidence>
<dbReference type="AlphaFoldDB" id="A0A7T5EI18"/>
<feature type="transmembrane region" description="Helical" evidence="2">
    <location>
        <begin position="80"/>
        <end position="104"/>
    </location>
</feature>
<reference evidence="4" key="2">
    <citation type="submission" date="2021-04" db="EMBL/GenBank/DDBJ databases">
        <title>Brevibacillus composti FJAT-54423, complete genome.</title>
        <authorList>
            <person name="Tang R."/>
        </authorList>
    </citation>
    <scope>NUCLEOTIDE SEQUENCE</scope>
    <source>
        <strain evidence="4">FJAT-54424</strain>
    </source>
</reference>
<sequence>MSTTKTRAFLRRSPADDREEARPEESVNVRPFSASRIVELAFWGTIFWGVFRLTAHFLNFTPYGVGAFARPFLGVTNEDTWSAIFLGAILLFFESLLAIFVYSLLFRRTRFWWSGLLYGLMLLVVAGFFFRIGNWDQATLSTELFWYLSYGLFVGMTVTLEQSDEA</sequence>
<organism evidence="3 5">
    <name type="scientific">Brevibacillus composti</name>
    <dbReference type="NCBI Taxonomy" id="2796470"/>
    <lineage>
        <taxon>Bacteria</taxon>
        <taxon>Bacillati</taxon>
        <taxon>Bacillota</taxon>
        <taxon>Bacilli</taxon>
        <taxon>Bacillales</taxon>
        <taxon>Paenibacillaceae</taxon>
        <taxon>Brevibacillus</taxon>
    </lineage>
</organism>
<keyword evidence="6" id="KW-1185">Reference proteome</keyword>
<feature type="compositionally biased region" description="Basic and acidic residues" evidence="1">
    <location>
        <begin position="13"/>
        <end position="22"/>
    </location>
</feature>
<dbReference type="KEGG" id="bcop:JD108_13290"/>
<dbReference type="InterPro" id="IPR024563">
    <property type="entry name" value="YqhR"/>
</dbReference>
<feature type="region of interest" description="Disordered" evidence="1">
    <location>
        <begin position="1"/>
        <end position="22"/>
    </location>
</feature>
<protein>
    <submittedName>
        <fullName evidence="3">Uncharacterized protein</fullName>
    </submittedName>
</protein>
<dbReference type="EMBL" id="CP073708">
    <property type="protein sequence ID" value="QUO39990.1"/>
    <property type="molecule type" value="Genomic_DNA"/>
</dbReference>
<evidence type="ECO:0000256" key="1">
    <source>
        <dbReference type="SAM" id="MobiDB-lite"/>
    </source>
</evidence>
<keyword evidence="2" id="KW-0472">Membrane</keyword>
<dbReference type="Proteomes" id="UP000595847">
    <property type="component" value="Chromosome"/>
</dbReference>
<dbReference type="Proteomes" id="UP000677234">
    <property type="component" value="Chromosome"/>
</dbReference>
<feature type="transmembrane region" description="Helical" evidence="2">
    <location>
        <begin position="144"/>
        <end position="160"/>
    </location>
</feature>
<gene>
    <name evidence="3" type="ORF">JD108_13290</name>
    <name evidence="4" type="ORF">KDJ56_13235</name>
</gene>
<feature type="transmembrane region" description="Helical" evidence="2">
    <location>
        <begin position="40"/>
        <end position="60"/>
    </location>
</feature>